<evidence type="ECO:0000256" key="4">
    <source>
        <dbReference type="ARBA" id="ARBA00022840"/>
    </source>
</evidence>
<evidence type="ECO:0000313" key="7">
    <source>
        <dbReference type="EMBL" id="KHN97089.1"/>
    </source>
</evidence>
<dbReference type="Gene3D" id="3.40.50.300">
    <property type="entry name" value="P-loop containing nucleotide triphosphate hydrolases"/>
    <property type="match status" value="1"/>
</dbReference>
<dbReference type="InterPro" id="IPR003959">
    <property type="entry name" value="ATPase_AAA_core"/>
</dbReference>
<feature type="region of interest" description="Disordered" evidence="5">
    <location>
        <begin position="831"/>
        <end position="921"/>
    </location>
</feature>
<feature type="region of interest" description="Disordered" evidence="5">
    <location>
        <begin position="71"/>
        <end position="123"/>
    </location>
</feature>
<evidence type="ECO:0000256" key="5">
    <source>
        <dbReference type="SAM" id="MobiDB-lite"/>
    </source>
</evidence>
<dbReference type="GO" id="GO:0005524">
    <property type="term" value="F:ATP binding"/>
    <property type="evidence" value="ECO:0007669"/>
    <property type="project" value="UniProtKB-KW"/>
</dbReference>
<keyword evidence="8" id="KW-1185">Reference proteome</keyword>
<dbReference type="Pfam" id="PF09336">
    <property type="entry name" value="Vps4_C"/>
    <property type="match status" value="1"/>
</dbReference>
<comment type="subcellular location">
    <subcellularLocation>
        <location evidence="1">Mitochondrion outer membrane</location>
        <topology evidence="1">Single-pass membrane protein</topology>
    </subcellularLocation>
</comment>
<feature type="compositionally biased region" description="Polar residues" evidence="5">
    <location>
        <begin position="871"/>
        <end position="881"/>
    </location>
</feature>
<dbReference type="InterPro" id="IPR041569">
    <property type="entry name" value="AAA_lid_3"/>
</dbReference>
<dbReference type="GO" id="GO:0005741">
    <property type="term" value="C:mitochondrial outer membrane"/>
    <property type="evidence" value="ECO:0007669"/>
    <property type="project" value="UniProtKB-SubCell"/>
</dbReference>
<dbReference type="Gene3D" id="1.10.8.60">
    <property type="match status" value="1"/>
</dbReference>
<evidence type="ECO:0000256" key="3">
    <source>
        <dbReference type="ARBA" id="ARBA00022787"/>
    </source>
</evidence>
<dbReference type="InterPro" id="IPR003593">
    <property type="entry name" value="AAA+_ATPase"/>
</dbReference>
<name>A0A0B2WTV9_METAS</name>
<feature type="domain" description="AAA+ ATPase" evidence="6">
    <location>
        <begin position="568"/>
        <end position="703"/>
    </location>
</feature>
<evidence type="ECO:0000256" key="1">
    <source>
        <dbReference type="ARBA" id="ARBA00004572"/>
    </source>
</evidence>
<keyword evidence="3" id="KW-1000">Mitochondrion outer membrane</keyword>
<dbReference type="STRING" id="1081103.A0A0B2WTV9"/>
<feature type="compositionally biased region" description="Acidic residues" evidence="5">
    <location>
        <begin position="838"/>
        <end position="852"/>
    </location>
</feature>
<feature type="compositionally biased region" description="Basic and acidic residues" evidence="5">
    <location>
        <begin position="887"/>
        <end position="899"/>
    </location>
</feature>
<dbReference type="Proteomes" id="UP000030816">
    <property type="component" value="Unassembled WGS sequence"/>
</dbReference>
<dbReference type="SMART" id="SM00382">
    <property type="entry name" value="AAA"/>
    <property type="match status" value="1"/>
</dbReference>
<keyword evidence="3" id="KW-0472">Membrane</keyword>
<dbReference type="PANTHER" id="PTHR45644">
    <property type="entry name" value="AAA ATPASE, PUTATIVE (AFU_ORTHOLOGUE AFUA_2G12920)-RELATED-RELATED"/>
    <property type="match status" value="1"/>
</dbReference>
<dbReference type="RefSeq" id="XP_040678155.1">
    <property type="nucleotide sequence ID" value="XM_040823996.1"/>
</dbReference>
<dbReference type="AlphaFoldDB" id="A0A0B2WTV9"/>
<dbReference type="SUPFAM" id="SSF52540">
    <property type="entry name" value="P-loop containing nucleoside triphosphate hydrolases"/>
    <property type="match status" value="1"/>
</dbReference>
<dbReference type="HOGENOM" id="CLU_014425_0_0_1"/>
<feature type="compositionally biased region" description="Basic and acidic residues" evidence="5">
    <location>
        <begin position="910"/>
        <end position="921"/>
    </location>
</feature>
<dbReference type="InterPro" id="IPR027417">
    <property type="entry name" value="P-loop_NTPase"/>
</dbReference>
<proteinExistence type="predicted"/>
<evidence type="ECO:0000256" key="2">
    <source>
        <dbReference type="ARBA" id="ARBA00022741"/>
    </source>
</evidence>
<dbReference type="Pfam" id="PF17862">
    <property type="entry name" value="AAA_lid_3"/>
    <property type="match status" value="1"/>
</dbReference>
<accession>A0A0B2WTV9</accession>
<keyword evidence="2" id="KW-0547">Nucleotide-binding</keyword>
<gene>
    <name evidence="7" type="ORF">MAM_05198</name>
</gene>
<keyword evidence="4" id="KW-0067">ATP-binding</keyword>
<dbReference type="GeneID" id="63739653"/>
<sequence>MPEPVCPYPSLRHMAIGMSQRQAPASGASMPSGLPPLSQWFLANNVKTPAELNKFQLPHIFSDGGANVPRAPARTGKVPAAESVAEKTHHAGTTAAGDARRGSSGGNNSDVTGEEPDVSGCRVPGDKLAELRDVTASFLVRDPKGSLLEPSSTVLLNSHTDDMQIVDGLVLHLAKELQATLVSVDLEDLQDLGYEFGLYERRAQLANVALQNDLLAANKSVVCGMALRYFGASPQNPEFAASAQERTTEAINMILDLQLPRPPSKPSVALGRSSGVVPSSTFWERATAPPLFIHIRDIYNIINWPNGARVLLNFQRCIRTRRSQGLGVVLLISQLPYHACRIKDAEQKSDKDAKQKSRKDASESLVPIGQQVDIIPTESKPELGHRGLYKLLSQASFRRFKALLRWHVPHFLMSPDVLVACHPSSTWRLEDDTRYKFSICVAQDPRKFLTQIKGRAYGKGHANLDDVRAVLLRLGWLIRADAKVEAAQEPVEQSVDRASWNDEMRRIAETADKHEKSLMECIVRPDEVDYTYEDVVMDQETKEIVQSLVSLSTLNTDAEPGPLMRPLRIKGALLYGPPGTGKTHLCRAIAKASGTNMLAIASAEMQSQHIGESEKLIKAAFKLAKKLFPCVLLIDDADALFSRRSSEDNDWRRPSLTQFLIEMDGLSESNEAPFVMVATNRPQDLDDAFYRRLPQKIYFGLPDEESRAKILRLILREEELDPLVDIDCLARKTDKYSGSDLRNLCAEAAHLWAMEQRKTAPNGAKMDQNMPLSVRHFEKALQKMRPTVSDTTMESLAAFTRKFGVKSSHNSGSSASSPVAAYADLVRQPLVSIPIPPPEEDTAWTTEGEEMPGQEAGSPGPARDCCRADVSSPSRETTTQCGKRKRSDSDARDATECRRSPHPSCANEASRGESGDGVKEE</sequence>
<evidence type="ECO:0000313" key="8">
    <source>
        <dbReference type="Proteomes" id="UP000030816"/>
    </source>
</evidence>
<dbReference type="Pfam" id="PF00004">
    <property type="entry name" value="AAA"/>
    <property type="match status" value="1"/>
</dbReference>
<reference evidence="7 8" key="1">
    <citation type="journal article" date="2014" name="Proc. Natl. Acad. Sci. U.S.A.">
        <title>Trajectory and genomic determinants of fungal-pathogen speciation and host adaptation.</title>
        <authorList>
            <person name="Hu X."/>
            <person name="Xiao G."/>
            <person name="Zheng P."/>
            <person name="Shang Y."/>
            <person name="Su Y."/>
            <person name="Zhang X."/>
            <person name="Liu X."/>
            <person name="Zhan S."/>
            <person name="St Leger R.J."/>
            <person name="Wang C."/>
        </authorList>
    </citation>
    <scope>NUCLEOTIDE SEQUENCE [LARGE SCALE GENOMIC DNA]</scope>
    <source>
        <strain evidence="7 8">ARSEF 1941</strain>
    </source>
</reference>
<keyword evidence="3" id="KW-0496">Mitochondrion</keyword>
<dbReference type="PANTHER" id="PTHR45644:SF56">
    <property type="entry name" value="AAA ATPASE, PUTATIVE (AFU_ORTHOLOGUE AFUA_2G12920)-RELATED"/>
    <property type="match status" value="1"/>
</dbReference>
<dbReference type="OrthoDB" id="39734at2759"/>
<protein>
    <submittedName>
        <fullName evidence="7">ATPase family AAA domain-containing protein 1-A</fullName>
    </submittedName>
</protein>
<dbReference type="EMBL" id="AZHE01000012">
    <property type="protein sequence ID" value="KHN97089.1"/>
    <property type="molecule type" value="Genomic_DNA"/>
</dbReference>
<evidence type="ECO:0000259" key="6">
    <source>
        <dbReference type="SMART" id="SM00382"/>
    </source>
</evidence>
<dbReference type="GO" id="GO:0016887">
    <property type="term" value="F:ATP hydrolysis activity"/>
    <property type="evidence" value="ECO:0007669"/>
    <property type="project" value="InterPro"/>
</dbReference>
<dbReference type="InterPro" id="IPR051701">
    <property type="entry name" value="Mito_OM_Translocase_MSP1"/>
</dbReference>
<dbReference type="InterPro" id="IPR015415">
    <property type="entry name" value="Spast_Vps4_C"/>
</dbReference>
<comment type="caution">
    <text evidence="7">The sequence shown here is derived from an EMBL/GenBank/DDBJ whole genome shotgun (WGS) entry which is preliminary data.</text>
</comment>
<organism evidence="7 8">
    <name type="scientific">Metarhizium album (strain ARSEF 1941)</name>
    <dbReference type="NCBI Taxonomy" id="1081103"/>
    <lineage>
        <taxon>Eukaryota</taxon>
        <taxon>Fungi</taxon>
        <taxon>Dikarya</taxon>
        <taxon>Ascomycota</taxon>
        <taxon>Pezizomycotina</taxon>
        <taxon>Sordariomycetes</taxon>
        <taxon>Hypocreomycetidae</taxon>
        <taxon>Hypocreales</taxon>
        <taxon>Clavicipitaceae</taxon>
        <taxon>Metarhizium</taxon>
    </lineage>
</organism>